<dbReference type="GO" id="GO:0003700">
    <property type="term" value="F:DNA-binding transcription factor activity"/>
    <property type="evidence" value="ECO:0007669"/>
    <property type="project" value="UniProtKB-UniRule"/>
</dbReference>
<organism evidence="5 6">
    <name type="scientific">Talaromyces proteolyticus</name>
    <dbReference type="NCBI Taxonomy" id="1131652"/>
    <lineage>
        <taxon>Eukaryota</taxon>
        <taxon>Fungi</taxon>
        <taxon>Dikarya</taxon>
        <taxon>Ascomycota</taxon>
        <taxon>Pezizomycotina</taxon>
        <taxon>Eurotiomycetes</taxon>
        <taxon>Eurotiomycetidae</taxon>
        <taxon>Eurotiales</taxon>
        <taxon>Trichocomaceae</taxon>
        <taxon>Talaromyces</taxon>
        <taxon>Talaromyces sect. Bacilispori</taxon>
    </lineage>
</organism>
<dbReference type="AlphaFoldDB" id="A0AAD4PVP3"/>
<feature type="domain" description="NDT80" evidence="4">
    <location>
        <begin position="15"/>
        <end position="254"/>
    </location>
</feature>
<dbReference type="GO" id="GO:0003677">
    <property type="term" value="F:DNA binding"/>
    <property type="evidence" value="ECO:0007669"/>
    <property type="project" value="UniProtKB-KW"/>
</dbReference>
<evidence type="ECO:0000259" key="4">
    <source>
        <dbReference type="PROSITE" id="PS51517"/>
    </source>
</evidence>
<dbReference type="GO" id="GO:0000228">
    <property type="term" value="C:nuclear chromosome"/>
    <property type="evidence" value="ECO:0007669"/>
    <property type="project" value="TreeGrafter"/>
</dbReference>
<evidence type="ECO:0000313" key="5">
    <source>
        <dbReference type="EMBL" id="KAH8696740.1"/>
    </source>
</evidence>
<accession>A0AAD4PVP3</accession>
<dbReference type="GO" id="GO:0051321">
    <property type="term" value="P:meiotic cell cycle"/>
    <property type="evidence" value="ECO:0007669"/>
    <property type="project" value="TreeGrafter"/>
</dbReference>
<evidence type="ECO:0000256" key="1">
    <source>
        <dbReference type="ARBA" id="ARBA00023125"/>
    </source>
</evidence>
<evidence type="ECO:0000313" key="6">
    <source>
        <dbReference type="Proteomes" id="UP001201262"/>
    </source>
</evidence>
<evidence type="ECO:0000256" key="3">
    <source>
        <dbReference type="SAM" id="MobiDB-lite"/>
    </source>
</evidence>
<name>A0AAD4PVP3_9EURO</name>
<dbReference type="Proteomes" id="UP001201262">
    <property type="component" value="Unassembled WGS sequence"/>
</dbReference>
<dbReference type="Pfam" id="PF05224">
    <property type="entry name" value="NDT80_PhoG"/>
    <property type="match status" value="1"/>
</dbReference>
<feature type="DNA-binding region" description="NDT80" evidence="2">
    <location>
        <begin position="15"/>
        <end position="254"/>
    </location>
</feature>
<dbReference type="Gene3D" id="2.60.40.1390">
    <property type="entry name" value="NDT80 DNA-binding domain"/>
    <property type="match status" value="1"/>
</dbReference>
<dbReference type="InterPro" id="IPR008967">
    <property type="entry name" value="p53-like_TF_DNA-bd_sf"/>
</dbReference>
<dbReference type="PANTHER" id="PTHR35144:SF1">
    <property type="entry name" value="PROTEIN PACG"/>
    <property type="match status" value="1"/>
</dbReference>
<gene>
    <name evidence="5" type="ORF">BGW36DRAFT_381550</name>
</gene>
<dbReference type="InterPro" id="IPR037141">
    <property type="entry name" value="NDT80_DNA-bd_dom_sf"/>
</dbReference>
<dbReference type="PANTHER" id="PTHR35144">
    <property type="entry name" value="MEIOSIS-SPECIFIC TRANSCRIPTION FACTOR NDT80"/>
    <property type="match status" value="1"/>
</dbReference>
<keyword evidence="1 2" id="KW-0238">DNA-binding</keyword>
<dbReference type="EMBL" id="JAJTJA010000007">
    <property type="protein sequence ID" value="KAH8696740.1"/>
    <property type="molecule type" value="Genomic_DNA"/>
</dbReference>
<dbReference type="SUPFAM" id="SSF49417">
    <property type="entry name" value="p53-like transcription factors"/>
    <property type="match status" value="1"/>
</dbReference>
<proteinExistence type="predicted"/>
<dbReference type="PROSITE" id="PS51517">
    <property type="entry name" value="NDT80"/>
    <property type="match status" value="1"/>
</dbReference>
<feature type="region of interest" description="Disordered" evidence="3">
    <location>
        <begin position="243"/>
        <end position="275"/>
    </location>
</feature>
<dbReference type="GeneID" id="70246729"/>
<protein>
    <recommendedName>
        <fullName evidence="4">NDT80 domain-containing protein</fullName>
    </recommendedName>
</protein>
<reference evidence="5" key="1">
    <citation type="submission" date="2021-12" db="EMBL/GenBank/DDBJ databases">
        <title>Convergent genome expansion in fungi linked to evolution of root-endophyte symbiosis.</title>
        <authorList>
            <consortium name="DOE Joint Genome Institute"/>
            <person name="Ke Y.-H."/>
            <person name="Bonito G."/>
            <person name="Liao H.-L."/>
            <person name="Looney B."/>
            <person name="Rojas-Flechas A."/>
            <person name="Nash J."/>
            <person name="Hameed K."/>
            <person name="Schadt C."/>
            <person name="Martin F."/>
            <person name="Crous P.W."/>
            <person name="Miettinen O."/>
            <person name="Magnuson J.K."/>
            <person name="Labbe J."/>
            <person name="Jacobson D."/>
            <person name="Doktycz M.J."/>
            <person name="Veneault-Fourrey C."/>
            <person name="Kuo A."/>
            <person name="Mondo S."/>
            <person name="Calhoun S."/>
            <person name="Riley R."/>
            <person name="Ohm R."/>
            <person name="LaButti K."/>
            <person name="Andreopoulos B."/>
            <person name="Pangilinan J."/>
            <person name="Nolan M."/>
            <person name="Tritt A."/>
            <person name="Clum A."/>
            <person name="Lipzen A."/>
            <person name="Daum C."/>
            <person name="Barry K."/>
            <person name="Grigoriev I.V."/>
            <person name="Vilgalys R."/>
        </authorList>
    </citation>
    <scope>NUCLEOTIDE SEQUENCE</scope>
    <source>
        <strain evidence="5">PMI_201</strain>
    </source>
</reference>
<keyword evidence="6" id="KW-1185">Reference proteome</keyword>
<feature type="compositionally biased region" description="Polar residues" evidence="3">
    <location>
        <begin position="246"/>
        <end position="268"/>
    </location>
</feature>
<dbReference type="InterPro" id="IPR052605">
    <property type="entry name" value="Fungal_trans_regulator"/>
</dbReference>
<dbReference type="GO" id="GO:0045944">
    <property type="term" value="P:positive regulation of transcription by RNA polymerase II"/>
    <property type="evidence" value="ECO:0007669"/>
    <property type="project" value="TreeGrafter"/>
</dbReference>
<sequence>MSDQSLFSDNEKDSEENQANLRHRRAFNASEAADDTLKQQLDTENLTALQVCSMSSEYYLVDSSGNELPSNLQINSQLRGRFSQPDKITGAEHRDVLELIFYRRNKFKVVGTVFIPAGVAGVRAIHTGSSLQITSLHAELDATESLEGSDVRVLQLLPKDKTIQIPGRGAGDSLCKVDLAYRGPTTEQTTVPVAWEKLQFRHATAKKRGTWQYFYLRVRVTAQLEDGSSQTLCQARSAAITVRGRSPQSFPDTNKSMSRPAKQVTTAMPKSGNDDSNVETDANLGFQIDCSIPASDNLFFYDFSDLGIWNENLQWHDESNDGENQNYSGIGVSSPVSDNHNGNESLLIPSIETSLLPSIPDLESIFNLPNPLSGMSMDSMQLFQNMNTSDSAGIKSHNATDDGISDEEERSTYSYEYIPLSINDWTVPVDAVYRPHGVHAQKVPSTGQSVTKKRYFMAVN</sequence>
<dbReference type="RefSeq" id="XP_046071676.1">
    <property type="nucleotide sequence ID" value="XM_046216442.1"/>
</dbReference>
<dbReference type="InterPro" id="IPR024061">
    <property type="entry name" value="NDT80_DNA-bd_dom"/>
</dbReference>
<comment type="caution">
    <text evidence="5">The sequence shown here is derived from an EMBL/GenBank/DDBJ whole genome shotgun (WGS) entry which is preliminary data.</text>
</comment>
<evidence type="ECO:0000256" key="2">
    <source>
        <dbReference type="PROSITE-ProRule" id="PRU00850"/>
    </source>
</evidence>